<protein>
    <submittedName>
        <fullName evidence="1">Uncharacterized protein</fullName>
    </submittedName>
</protein>
<name>A0ACC2DML8_DIPCM</name>
<evidence type="ECO:0000313" key="2">
    <source>
        <dbReference type="Proteomes" id="UP001162992"/>
    </source>
</evidence>
<proteinExistence type="predicted"/>
<evidence type="ECO:0000313" key="1">
    <source>
        <dbReference type="EMBL" id="KAJ7555496.1"/>
    </source>
</evidence>
<sequence>MHLRTCTVAAIFVLRLVMGQAKAQLEQNVYMDKCPEAEAIIKRVVRSAVMRNRGLAAGLLRMHFHDCFVNGCDASVLLDSTSTNQAEKDSIVNNPSLHGFEMIDEAKAALEAKCPGEVSCADILAFAARDGVEMLGGEPWQVRWGRRDGTISRAADVIANIPAPFFNLQQLKRNFAAKGFTPDEMITLSGAHTIGQSHCAAFSNRLYNFSSTSSQDPTLDPRYAKELKARCPQNNANPATVVLMDPLTPDCFDSAYFIDVKRRQGLFTSDASLLTDTASAAIVYTNAEEEDDWLSKFAEAMVKMSEIEVKTAPQGQIRKNCHVVNH</sequence>
<gene>
    <name evidence="1" type="ORF">O6H91_05G041400</name>
</gene>
<keyword evidence="2" id="KW-1185">Reference proteome</keyword>
<accession>A0ACC2DML8</accession>
<reference evidence="2" key="1">
    <citation type="journal article" date="2024" name="Proc. Natl. Acad. Sci. U.S.A.">
        <title>Extraordinary preservation of gene collinearity over three hundred million years revealed in homosporous lycophytes.</title>
        <authorList>
            <person name="Li C."/>
            <person name="Wickell D."/>
            <person name="Kuo L.Y."/>
            <person name="Chen X."/>
            <person name="Nie B."/>
            <person name="Liao X."/>
            <person name="Peng D."/>
            <person name="Ji J."/>
            <person name="Jenkins J."/>
            <person name="Williams M."/>
            <person name="Shu S."/>
            <person name="Plott C."/>
            <person name="Barry K."/>
            <person name="Rajasekar S."/>
            <person name="Grimwood J."/>
            <person name="Han X."/>
            <person name="Sun S."/>
            <person name="Hou Z."/>
            <person name="He W."/>
            <person name="Dai G."/>
            <person name="Sun C."/>
            <person name="Schmutz J."/>
            <person name="Leebens-Mack J.H."/>
            <person name="Li F.W."/>
            <person name="Wang L."/>
        </authorList>
    </citation>
    <scope>NUCLEOTIDE SEQUENCE [LARGE SCALE GENOMIC DNA]</scope>
    <source>
        <strain evidence="2">cv. PW_Plant_1</strain>
    </source>
</reference>
<organism evidence="1 2">
    <name type="scientific">Diphasiastrum complanatum</name>
    <name type="common">Issler's clubmoss</name>
    <name type="synonym">Lycopodium complanatum</name>
    <dbReference type="NCBI Taxonomy" id="34168"/>
    <lineage>
        <taxon>Eukaryota</taxon>
        <taxon>Viridiplantae</taxon>
        <taxon>Streptophyta</taxon>
        <taxon>Embryophyta</taxon>
        <taxon>Tracheophyta</taxon>
        <taxon>Lycopodiopsida</taxon>
        <taxon>Lycopodiales</taxon>
        <taxon>Lycopodiaceae</taxon>
        <taxon>Lycopodioideae</taxon>
        <taxon>Diphasiastrum</taxon>
    </lineage>
</organism>
<comment type="caution">
    <text evidence="1">The sequence shown here is derived from an EMBL/GenBank/DDBJ whole genome shotgun (WGS) entry which is preliminary data.</text>
</comment>
<dbReference type="Proteomes" id="UP001162992">
    <property type="component" value="Chromosome 5"/>
</dbReference>
<dbReference type="EMBL" id="CM055096">
    <property type="protein sequence ID" value="KAJ7555496.1"/>
    <property type="molecule type" value="Genomic_DNA"/>
</dbReference>